<feature type="transmembrane region" description="Helical" evidence="9">
    <location>
        <begin position="136"/>
        <end position="156"/>
    </location>
</feature>
<feature type="transmembrane region" description="Helical" evidence="9">
    <location>
        <begin position="54"/>
        <end position="79"/>
    </location>
</feature>
<reference evidence="11 12" key="1">
    <citation type="submission" date="2020-08" db="EMBL/GenBank/DDBJ databases">
        <authorList>
            <person name="Hejnol A."/>
        </authorList>
    </citation>
    <scope>NUCLEOTIDE SEQUENCE [LARGE SCALE GENOMIC DNA]</scope>
</reference>
<evidence type="ECO:0000313" key="11">
    <source>
        <dbReference type="EMBL" id="CAD5121842.1"/>
    </source>
</evidence>
<keyword evidence="8" id="KW-0807">Transducer</keyword>
<keyword evidence="12" id="KW-1185">Reference proteome</keyword>
<evidence type="ECO:0000256" key="6">
    <source>
        <dbReference type="ARBA" id="ARBA00023136"/>
    </source>
</evidence>
<evidence type="ECO:0000256" key="4">
    <source>
        <dbReference type="ARBA" id="ARBA00022989"/>
    </source>
</evidence>
<dbReference type="PROSITE" id="PS50262">
    <property type="entry name" value="G_PROTEIN_RECEP_F1_2"/>
    <property type="match status" value="1"/>
</dbReference>
<evidence type="ECO:0000256" key="2">
    <source>
        <dbReference type="ARBA" id="ARBA00022475"/>
    </source>
</evidence>
<evidence type="ECO:0000313" key="12">
    <source>
        <dbReference type="Proteomes" id="UP000549394"/>
    </source>
</evidence>
<comment type="subcellular location">
    <subcellularLocation>
        <location evidence="1">Cell membrane</location>
        <topology evidence="1">Multi-pass membrane protein</topology>
    </subcellularLocation>
</comment>
<keyword evidence="6 9" id="KW-0472">Membrane</keyword>
<evidence type="ECO:0000256" key="8">
    <source>
        <dbReference type="ARBA" id="ARBA00023224"/>
    </source>
</evidence>
<feature type="transmembrane region" description="Helical" evidence="9">
    <location>
        <begin position="176"/>
        <end position="206"/>
    </location>
</feature>
<dbReference type="GO" id="GO:0005886">
    <property type="term" value="C:plasma membrane"/>
    <property type="evidence" value="ECO:0007669"/>
    <property type="project" value="UniProtKB-SubCell"/>
</dbReference>
<organism evidence="11 12">
    <name type="scientific">Dimorphilus gyrociliatus</name>
    <dbReference type="NCBI Taxonomy" id="2664684"/>
    <lineage>
        <taxon>Eukaryota</taxon>
        <taxon>Metazoa</taxon>
        <taxon>Spiralia</taxon>
        <taxon>Lophotrochozoa</taxon>
        <taxon>Annelida</taxon>
        <taxon>Polychaeta</taxon>
        <taxon>Polychaeta incertae sedis</taxon>
        <taxon>Dinophilidae</taxon>
        <taxon>Dimorphilus</taxon>
    </lineage>
</organism>
<dbReference type="Proteomes" id="UP000549394">
    <property type="component" value="Unassembled WGS sequence"/>
</dbReference>
<feature type="transmembrane region" description="Helical" evidence="9">
    <location>
        <begin position="258"/>
        <end position="281"/>
    </location>
</feature>
<dbReference type="InterPro" id="IPR000276">
    <property type="entry name" value="GPCR_Rhodpsn"/>
</dbReference>
<gene>
    <name evidence="11" type="ORF">DGYR_LOCUS9742</name>
</gene>
<feature type="domain" description="G-protein coupled receptors family 1 profile" evidence="10">
    <location>
        <begin position="37"/>
        <end position="279"/>
    </location>
</feature>
<dbReference type="InterPro" id="IPR017452">
    <property type="entry name" value="GPCR_Rhodpsn_7TM"/>
</dbReference>
<dbReference type="AlphaFoldDB" id="A0A7I8W012"/>
<dbReference type="Pfam" id="PF00001">
    <property type="entry name" value="7tm_1"/>
    <property type="match status" value="1"/>
</dbReference>
<accession>A0A7I8W012</accession>
<evidence type="ECO:0000259" key="10">
    <source>
        <dbReference type="PROSITE" id="PS50262"/>
    </source>
</evidence>
<protein>
    <recommendedName>
        <fullName evidence="10">G-protein coupled receptors family 1 profile domain-containing protein</fullName>
    </recommendedName>
</protein>
<evidence type="ECO:0000256" key="5">
    <source>
        <dbReference type="ARBA" id="ARBA00023040"/>
    </source>
</evidence>
<dbReference type="PANTHER" id="PTHR24228:SF74">
    <property type="entry name" value="G-PROTEIN COUPLED RECEPTORS FAMILY 1 PROFILE DOMAIN-CONTAINING PROTEIN"/>
    <property type="match status" value="1"/>
</dbReference>
<comment type="caution">
    <text evidence="11">The sequence shown here is derived from an EMBL/GenBank/DDBJ whole genome shotgun (WGS) entry which is preliminary data.</text>
</comment>
<keyword evidence="3 9" id="KW-0812">Transmembrane</keyword>
<keyword evidence="7" id="KW-0675">Receptor</keyword>
<dbReference type="PANTHER" id="PTHR24228">
    <property type="entry name" value="B2 BRADYKININ RECEPTOR/ANGIOTENSIN II RECEPTOR"/>
    <property type="match status" value="1"/>
</dbReference>
<evidence type="ECO:0000256" key="9">
    <source>
        <dbReference type="SAM" id="Phobius"/>
    </source>
</evidence>
<feature type="transmembrane region" description="Helical" evidence="9">
    <location>
        <begin position="226"/>
        <end position="246"/>
    </location>
</feature>
<keyword evidence="2" id="KW-1003">Cell membrane</keyword>
<name>A0A7I8W012_9ANNE</name>
<dbReference type="PRINTS" id="PR00237">
    <property type="entry name" value="GPCRRHODOPSN"/>
</dbReference>
<evidence type="ECO:0000256" key="1">
    <source>
        <dbReference type="ARBA" id="ARBA00004651"/>
    </source>
</evidence>
<dbReference type="Gene3D" id="1.20.1070.10">
    <property type="entry name" value="Rhodopsin 7-helix transmembrane proteins"/>
    <property type="match status" value="1"/>
</dbReference>
<feature type="transmembrane region" description="Helical" evidence="9">
    <location>
        <begin position="20"/>
        <end position="42"/>
    </location>
</feature>
<evidence type="ECO:0000256" key="3">
    <source>
        <dbReference type="ARBA" id="ARBA00022692"/>
    </source>
</evidence>
<sequence length="352" mass="38638">MSYYNNSTEANDERPTAIGTTIGASVMTVFLIEGILGNVWLIAAVVSQRQYRNIINLFIASLALNDLLTLCLVVVLIVQSYVMRSWVAGDVLCKLNPEFTIAFVGCSLWHTALIGIHRYIVVVHNTVYKRMSKKSYVAFVLIAARLIPFAAALPGIDLKSSVYVAKLLRCILKPTSFGRIVSVTVVQVLIPCIVVVCCYIAIFISVVKVSKRMSSPNALQQRELQITKMFGVIFLVILGGFIPYSIVRNLDKANTLSAEIYVIVSVFYGVATCSSPLVYGAMSTEIRTAMLDFCPAILKKRAKTSVTAECRRMTPAQSQPVAVQSTIALDQNVTVYLGPISEQLEETNKTSS</sequence>
<proteinExistence type="predicted"/>
<dbReference type="OrthoDB" id="10044919at2759"/>
<dbReference type="EMBL" id="CAJFCJ010000015">
    <property type="protein sequence ID" value="CAD5121842.1"/>
    <property type="molecule type" value="Genomic_DNA"/>
</dbReference>
<feature type="transmembrane region" description="Helical" evidence="9">
    <location>
        <begin position="99"/>
        <end position="116"/>
    </location>
</feature>
<keyword evidence="5" id="KW-0297">G-protein coupled receptor</keyword>
<dbReference type="GO" id="GO:0004930">
    <property type="term" value="F:G protein-coupled receptor activity"/>
    <property type="evidence" value="ECO:0007669"/>
    <property type="project" value="UniProtKB-KW"/>
</dbReference>
<evidence type="ECO:0000256" key="7">
    <source>
        <dbReference type="ARBA" id="ARBA00023170"/>
    </source>
</evidence>
<dbReference type="SUPFAM" id="SSF81321">
    <property type="entry name" value="Family A G protein-coupled receptor-like"/>
    <property type="match status" value="1"/>
</dbReference>
<keyword evidence="4 9" id="KW-1133">Transmembrane helix</keyword>
<dbReference type="CDD" id="cd00637">
    <property type="entry name" value="7tm_classA_rhodopsin-like"/>
    <property type="match status" value="1"/>
</dbReference>